<comment type="function">
    <text evidence="4">Regulates the transcription of the pyrimidine nucleotide (pyr) operon in response to exogenous pyrimidines.</text>
</comment>
<dbReference type="InterPro" id="IPR023050">
    <property type="entry name" value="PyrR"/>
</dbReference>
<dbReference type="SUPFAM" id="SSF53271">
    <property type="entry name" value="PRTase-like"/>
    <property type="match status" value="1"/>
</dbReference>
<dbReference type="Proteomes" id="UP000238164">
    <property type="component" value="Chromosome 1"/>
</dbReference>
<evidence type="ECO:0000259" key="5">
    <source>
        <dbReference type="Pfam" id="PF00156"/>
    </source>
</evidence>
<dbReference type="GO" id="GO:0006355">
    <property type="term" value="P:regulation of DNA-templated transcription"/>
    <property type="evidence" value="ECO:0007669"/>
    <property type="project" value="UniProtKB-UniRule"/>
</dbReference>
<dbReference type="RefSeq" id="WP_105184769.1">
    <property type="nucleotide sequence ID" value="NZ_BAAAGO010000042.1"/>
</dbReference>
<keyword evidence="2 4" id="KW-0805">Transcription regulation</keyword>
<reference evidence="6 7" key="1">
    <citation type="submission" date="2018-02" db="EMBL/GenBank/DDBJ databases">
        <authorList>
            <person name="Cohen D.B."/>
            <person name="Kent A.D."/>
        </authorList>
    </citation>
    <scope>NUCLEOTIDE SEQUENCE [LARGE SCALE GENOMIC DNA]</scope>
    <source>
        <strain evidence="6">1</strain>
    </source>
</reference>
<comment type="function">
    <text evidence="4">Also displays a weak uracil phosphoribosyltransferase activity which is not physiologically significant.</text>
</comment>
<feature type="domain" description="Phosphoribosyltransferase" evidence="5">
    <location>
        <begin position="11"/>
        <end position="149"/>
    </location>
</feature>
<dbReference type="EC" id="2.4.2.9" evidence="4"/>
<dbReference type="OrthoDB" id="9802227at2"/>
<dbReference type="AlphaFoldDB" id="A0A2N9JDT3"/>
<dbReference type="InterPro" id="IPR000836">
    <property type="entry name" value="PRTase_dom"/>
</dbReference>
<keyword evidence="4 6" id="KW-0808">Transferase</keyword>
<dbReference type="InterPro" id="IPR029057">
    <property type="entry name" value="PRTase-like"/>
</dbReference>
<dbReference type="Pfam" id="PF00156">
    <property type="entry name" value="Pribosyltran"/>
    <property type="match status" value="1"/>
</dbReference>
<keyword evidence="4 6" id="KW-0328">Glycosyltransferase</keyword>
<evidence type="ECO:0000256" key="3">
    <source>
        <dbReference type="ARBA" id="ARBA00023163"/>
    </source>
</evidence>
<dbReference type="PANTHER" id="PTHR11608">
    <property type="entry name" value="BIFUNCTIONAL PROTEIN PYRR"/>
    <property type="match status" value="1"/>
</dbReference>
<evidence type="ECO:0000256" key="1">
    <source>
        <dbReference type="ARBA" id="ARBA00005565"/>
    </source>
</evidence>
<dbReference type="FunFam" id="3.40.50.2020:FF:000020">
    <property type="entry name" value="Bifunctional protein PyrR"/>
    <property type="match status" value="1"/>
</dbReference>
<sequence length="181" mass="19751">MTNSTARIVWDGHQIARAIARMAHQIVEVNAGSADLVLLGIPTRGVLLARRLADAIRSIENTEVAIGELDVTMYRDDLRRQPTRAVGRTAIPRPLDDQTVVLVDDVLFTGRTIAAALDALKEVGRPRSVQLAVLIDRGHRELPIQADHVGRQLQAPAEARVNVKLTEIDDHDAVTISVPEG</sequence>
<dbReference type="EMBL" id="LT985188">
    <property type="protein sequence ID" value="SPD85566.1"/>
    <property type="molecule type" value="Genomic_DNA"/>
</dbReference>
<organism evidence="6 7">
    <name type="scientific">Micropruina glycogenica</name>
    <dbReference type="NCBI Taxonomy" id="75385"/>
    <lineage>
        <taxon>Bacteria</taxon>
        <taxon>Bacillati</taxon>
        <taxon>Actinomycetota</taxon>
        <taxon>Actinomycetes</taxon>
        <taxon>Propionibacteriales</taxon>
        <taxon>Nocardioidaceae</taxon>
        <taxon>Micropruina</taxon>
    </lineage>
</organism>
<feature type="short sequence motif" description="PRPP-binding" evidence="4">
    <location>
        <begin position="100"/>
        <end position="112"/>
    </location>
</feature>
<accession>A0A2N9JDT3</accession>
<dbReference type="NCBIfam" id="NF003547">
    <property type="entry name" value="PRK05205.1-3"/>
    <property type="match status" value="1"/>
</dbReference>
<comment type="similarity">
    <text evidence="1 4">Belongs to the purine/pyrimidine phosphoribosyltransferase family. PyrR subfamily.</text>
</comment>
<dbReference type="NCBIfam" id="NF003549">
    <property type="entry name" value="PRK05205.1-5"/>
    <property type="match status" value="1"/>
</dbReference>
<protein>
    <recommendedName>
        <fullName evidence="4">Bifunctional protein PyrR</fullName>
    </recommendedName>
    <domain>
        <recommendedName>
            <fullName evidence="4">Pyrimidine operon regulatory protein</fullName>
        </recommendedName>
    </domain>
    <domain>
        <recommendedName>
            <fullName evidence="4">Uracil phosphoribosyltransferase</fullName>
            <shortName evidence="4">UPRTase</shortName>
            <ecNumber evidence="4">2.4.2.9</ecNumber>
        </recommendedName>
    </domain>
</protein>
<comment type="catalytic activity">
    <reaction evidence="4">
        <text>UMP + diphosphate = 5-phospho-alpha-D-ribose 1-diphosphate + uracil</text>
        <dbReference type="Rhea" id="RHEA:13017"/>
        <dbReference type="ChEBI" id="CHEBI:17568"/>
        <dbReference type="ChEBI" id="CHEBI:33019"/>
        <dbReference type="ChEBI" id="CHEBI:57865"/>
        <dbReference type="ChEBI" id="CHEBI:58017"/>
        <dbReference type="EC" id="2.4.2.9"/>
    </reaction>
</comment>
<dbReference type="HAMAP" id="MF_01219">
    <property type="entry name" value="PyrR"/>
    <property type="match status" value="1"/>
</dbReference>
<dbReference type="InterPro" id="IPR050137">
    <property type="entry name" value="PyrR_bifunctional"/>
</dbReference>
<keyword evidence="7" id="KW-1185">Reference proteome</keyword>
<evidence type="ECO:0000256" key="4">
    <source>
        <dbReference type="HAMAP-Rule" id="MF_01219"/>
    </source>
</evidence>
<dbReference type="GO" id="GO:0004845">
    <property type="term" value="F:uracil phosphoribosyltransferase activity"/>
    <property type="evidence" value="ECO:0007669"/>
    <property type="project" value="UniProtKB-UniRule"/>
</dbReference>
<proteinExistence type="inferred from homology"/>
<dbReference type="Gene3D" id="3.40.50.2020">
    <property type="match status" value="1"/>
</dbReference>
<dbReference type="CDD" id="cd06223">
    <property type="entry name" value="PRTases_typeI"/>
    <property type="match status" value="1"/>
</dbReference>
<gene>
    <name evidence="4 6" type="primary">pyrR</name>
    <name evidence="6" type="ORF">MPLG2_0530</name>
</gene>
<keyword evidence="3 4" id="KW-0804">Transcription</keyword>
<evidence type="ECO:0000313" key="6">
    <source>
        <dbReference type="EMBL" id="SPD85566.1"/>
    </source>
</evidence>
<evidence type="ECO:0000313" key="7">
    <source>
        <dbReference type="Proteomes" id="UP000238164"/>
    </source>
</evidence>
<dbReference type="KEGG" id="mgg:MPLG2_0530"/>
<dbReference type="PANTHER" id="PTHR11608:SF0">
    <property type="entry name" value="BIFUNCTIONAL PROTEIN PYRR"/>
    <property type="match status" value="1"/>
</dbReference>
<name>A0A2N9JDT3_9ACTN</name>
<evidence type="ECO:0000256" key="2">
    <source>
        <dbReference type="ARBA" id="ARBA00023015"/>
    </source>
</evidence>